<dbReference type="OrthoDB" id="1750239at2759"/>
<evidence type="ECO:0000256" key="1">
    <source>
        <dbReference type="SAM" id="MobiDB-lite"/>
    </source>
</evidence>
<accession>A0A8N4I8M7</accession>
<organism evidence="2 3">
    <name type="scientific">Elaeis guineensis var. tenera</name>
    <name type="common">Oil palm</name>
    <dbReference type="NCBI Taxonomy" id="51953"/>
    <lineage>
        <taxon>Eukaryota</taxon>
        <taxon>Viridiplantae</taxon>
        <taxon>Streptophyta</taxon>
        <taxon>Embryophyta</taxon>
        <taxon>Tracheophyta</taxon>
        <taxon>Spermatophyta</taxon>
        <taxon>Magnoliopsida</taxon>
        <taxon>Liliopsida</taxon>
        <taxon>Arecaceae</taxon>
        <taxon>Arecoideae</taxon>
        <taxon>Cocoseae</taxon>
        <taxon>Elaeidinae</taxon>
        <taxon>Elaeis</taxon>
    </lineage>
</organism>
<proteinExistence type="predicted"/>
<gene>
    <name evidence="3" type="primary">LOC114914120</name>
</gene>
<dbReference type="AlphaFoldDB" id="A0A8N4I8M7"/>
<feature type="compositionally biased region" description="Basic and acidic residues" evidence="1">
    <location>
        <begin position="22"/>
        <end position="39"/>
    </location>
</feature>
<reference evidence="3" key="1">
    <citation type="submission" date="2025-08" db="UniProtKB">
        <authorList>
            <consortium name="RefSeq"/>
        </authorList>
    </citation>
    <scope>IDENTIFICATION</scope>
</reference>
<feature type="region of interest" description="Disordered" evidence="1">
    <location>
        <begin position="73"/>
        <end position="127"/>
    </location>
</feature>
<keyword evidence="2" id="KW-1185">Reference proteome</keyword>
<evidence type="ECO:0000313" key="2">
    <source>
        <dbReference type="Proteomes" id="UP000504607"/>
    </source>
</evidence>
<dbReference type="RefSeq" id="XP_029120162.1">
    <property type="nucleotide sequence ID" value="XM_029264329.1"/>
</dbReference>
<evidence type="ECO:0000313" key="3">
    <source>
        <dbReference type="RefSeq" id="XP_029120162.1"/>
    </source>
</evidence>
<sequence>MAEISPAPPSLSEKKKKAKRAKKEDPLQAADSRRLDSLRWNDSLPNDDPFFLLAGSNEGGFLSLEEIDESEYGFVGGVPEPLGVEKKPEGKKRKRGSGDGNSGDGGSCIVQAEDGEKRGTKKQKKKK</sequence>
<dbReference type="Proteomes" id="UP000504607">
    <property type="component" value="Chromosome 4"/>
</dbReference>
<protein>
    <submittedName>
        <fullName evidence="3">DEAD-box ATP-dependent RNA helicase 13-like</fullName>
    </submittedName>
</protein>
<feature type="non-terminal residue" evidence="3">
    <location>
        <position position="127"/>
    </location>
</feature>
<name>A0A8N4I8M7_ELAGV</name>
<feature type="region of interest" description="Disordered" evidence="1">
    <location>
        <begin position="1"/>
        <end position="48"/>
    </location>
</feature>